<accession>A0ABV0KUC7</accession>
<sequence length="62" mass="6618">MTLAYASELTVEPDEDLGTRYGGEAFVVLRPKTVIDGVLHVAALIHQKPSSSIASKPHLSIS</sequence>
<proteinExistence type="predicted"/>
<protein>
    <recommendedName>
        <fullName evidence="3">GGDEF domain-containing protein</fullName>
    </recommendedName>
</protein>
<dbReference type="RefSeq" id="WP_190446823.1">
    <property type="nucleotide sequence ID" value="NZ_JAMPLM010000108.1"/>
</dbReference>
<reference evidence="1 2" key="1">
    <citation type="submission" date="2022-04" db="EMBL/GenBank/DDBJ databases">
        <title>Positive selection, recombination, and allopatry shape intraspecific diversity of widespread and dominant cyanobacteria.</title>
        <authorList>
            <person name="Wei J."/>
            <person name="Shu W."/>
            <person name="Hu C."/>
        </authorList>
    </citation>
    <scope>NUCLEOTIDE SEQUENCE [LARGE SCALE GENOMIC DNA]</scope>
    <source>
        <strain evidence="1 2">AS-A4</strain>
    </source>
</reference>
<dbReference type="Proteomes" id="UP001476950">
    <property type="component" value="Unassembled WGS sequence"/>
</dbReference>
<keyword evidence="2" id="KW-1185">Reference proteome</keyword>
<comment type="caution">
    <text evidence="1">The sequence shown here is derived from an EMBL/GenBank/DDBJ whole genome shotgun (WGS) entry which is preliminary data.</text>
</comment>
<gene>
    <name evidence="1" type="ORF">NDI38_31385</name>
</gene>
<name>A0ABV0KUC7_9CYAN</name>
<dbReference type="EMBL" id="JAMPLM010000108">
    <property type="protein sequence ID" value="MEP1062874.1"/>
    <property type="molecule type" value="Genomic_DNA"/>
</dbReference>
<organism evidence="1 2">
    <name type="scientific">Stenomitos frigidus AS-A4</name>
    <dbReference type="NCBI Taxonomy" id="2933935"/>
    <lineage>
        <taxon>Bacteria</taxon>
        <taxon>Bacillati</taxon>
        <taxon>Cyanobacteriota</taxon>
        <taxon>Cyanophyceae</taxon>
        <taxon>Leptolyngbyales</taxon>
        <taxon>Leptolyngbyaceae</taxon>
        <taxon>Stenomitos</taxon>
    </lineage>
</organism>
<evidence type="ECO:0000313" key="1">
    <source>
        <dbReference type="EMBL" id="MEP1062874.1"/>
    </source>
</evidence>
<evidence type="ECO:0000313" key="2">
    <source>
        <dbReference type="Proteomes" id="UP001476950"/>
    </source>
</evidence>
<evidence type="ECO:0008006" key="3">
    <source>
        <dbReference type="Google" id="ProtNLM"/>
    </source>
</evidence>